<dbReference type="Pfam" id="PF05935">
    <property type="entry name" value="Arylsulfotrans"/>
    <property type="match status" value="1"/>
</dbReference>
<dbReference type="PANTHER" id="PTHR35340">
    <property type="entry name" value="PQQ ENZYME REPEAT PROTEIN-RELATED"/>
    <property type="match status" value="1"/>
</dbReference>
<accession>A0A0R1Y7S5</accession>
<evidence type="ECO:0000259" key="1">
    <source>
        <dbReference type="Pfam" id="PF17425"/>
    </source>
</evidence>
<dbReference type="eggNOG" id="ENOG502ZAQ1">
    <property type="taxonomic scope" value="Bacteria"/>
</dbReference>
<keyword evidence="3" id="KW-1185">Reference proteome</keyword>
<sequence length="564" mass="64109">MKKRKNIITLVAAVTLGTSCITIFPNRSQTVLAEKNNNAKKTKLSDKQIIKNLGVQAVSNTENDKLTQKYADIVKERNYTWENPYIKVNPYENSPLTALMIFHTDTPTEISYEVVGKTANTSIKNTVSGYQTDHQIPIVGLYAGYDNDVKITMTDQNGNQQVKTVKIKTINLPRWIKTTKISVSKNDKSKMNIGDNELTVLNRTTKQTFAVDADGQVRWYYLRWNEHIFEQLKNGHILLFNKIKSGDSKYNMLVETDYLGRIYHQYKFDKNLGGSYYGTAGVSMVHHDVAEMPNGNWLLTVNDGSKYVEDTIAELNPNTGKIEKVIDFKKIFPSDMYAKSTIKAADQATSGLGLMDWLHINSIDYDPETNNVLFSARNQDMIWSMNYKTNKLNWIFTNKPASKWPSSYRKYLLKPTSGTKYPGGQHGVYILSKKGSTMRVLLYDNNIAVTNGDKAQSKKFSVATEYEINTSKKSIKEVWSYGKSLGAANFTAVIGYAQRLANGNTLIDFGFKDNGNQSNIIEVDKNGKQVFNMTTYNSVENKTYVYRAYRMKFYPKEYVFNALN</sequence>
<name>A0A0R1Y7S5_9LACO</name>
<dbReference type="PANTHER" id="PTHR35340:SF10">
    <property type="entry name" value="CYTOPLASMIC PROTEIN"/>
    <property type="match status" value="1"/>
</dbReference>
<feature type="domain" description="Arylsulfotransferase N-terminal" evidence="1">
    <location>
        <begin position="86"/>
        <end position="169"/>
    </location>
</feature>
<evidence type="ECO:0000313" key="2">
    <source>
        <dbReference type="EMBL" id="KRM38487.1"/>
    </source>
</evidence>
<dbReference type="InterPro" id="IPR010262">
    <property type="entry name" value="Arylsulfotransferase_bact"/>
</dbReference>
<organism evidence="2 3">
    <name type="scientific">Lactobacillus hamsteri DSM 5661 = JCM 6256</name>
    <dbReference type="NCBI Taxonomy" id="1423754"/>
    <lineage>
        <taxon>Bacteria</taxon>
        <taxon>Bacillati</taxon>
        <taxon>Bacillota</taxon>
        <taxon>Bacilli</taxon>
        <taxon>Lactobacillales</taxon>
        <taxon>Lactobacillaceae</taxon>
        <taxon>Lactobacillus</taxon>
    </lineage>
</organism>
<dbReference type="InterPro" id="IPR035391">
    <property type="entry name" value="Arylsulfotran_N"/>
</dbReference>
<dbReference type="Gene3D" id="2.60.40.3100">
    <property type="entry name" value="Arylsulphate sulphotransferase monomer, N-terminal domain"/>
    <property type="match status" value="1"/>
</dbReference>
<reference evidence="2 3" key="1">
    <citation type="journal article" date="2015" name="Genome Announc.">
        <title>Expanding the biotechnology potential of lactobacilli through comparative genomics of 213 strains and associated genera.</title>
        <authorList>
            <person name="Sun Z."/>
            <person name="Harris H.M."/>
            <person name="McCann A."/>
            <person name="Guo C."/>
            <person name="Argimon S."/>
            <person name="Zhang W."/>
            <person name="Yang X."/>
            <person name="Jeffery I.B."/>
            <person name="Cooney J.C."/>
            <person name="Kagawa T.F."/>
            <person name="Liu W."/>
            <person name="Song Y."/>
            <person name="Salvetti E."/>
            <person name="Wrobel A."/>
            <person name="Rasinkangas P."/>
            <person name="Parkhill J."/>
            <person name="Rea M.C."/>
            <person name="O'Sullivan O."/>
            <person name="Ritari J."/>
            <person name="Douillard F.P."/>
            <person name="Paul Ross R."/>
            <person name="Yang R."/>
            <person name="Briner A.E."/>
            <person name="Felis G.E."/>
            <person name="de Vos W.M."/>
            <person name="Barrangou R."/>
            <person name="Klaenhammer T.R."/>
            <person name="Caufield P.W."/>
            <person name="Cui Y."/>
            <person name="Zhang H."/>
            <person name="O'Toole P.W."/>
        </authorList>
    </citation>
    <scope>NUCLEOTIDE SEQUENCE [LARGE SCALE GENOMIC DNA]</scope>
    <source>
        <strain evidence="2 3">DSM 5661</strain>
    </source>
</reference>
<dbReference type="Proteomes" id="UP000051223">
    <property type="component" value="Unassembled WGS sequence"/>
</dbReference>
<dbReference type="OrthoDB" id="264813at2"/>
<dbReference type="InterPro" id="IPR038477">
    <property type="entry name" value="ASST_N_sf"/>
</dbReference>
<proteinExistence type="predicted"/>
<evidence type="ECO:0000313" key="3">
    <source>
        <dbReference type="Proteomes" id="UP000051223"/>
    </source>
</evidence>
<comment type="caution">
    <text evidence="2">The sequence shown here is derived from an EMBL/GenBank/DDBJ whole genome shotgun (WGS) entry which is preliminary data.</text>
</comment>
<dbReference type="STRING" id="1423754.FC39_GL001257"/>
<dbReference type="InterPro" id="IPR053143">
    <property type="entry name" value="Arylsulfate_ST"/>
</dbReference>
<gene>
    <name evidence="2" type="ORF">FC39_GL001257</name>
</gene>
<dbReference type="SUPFAM" id="SSF63825">
    <property type="entry name" value="YWTD domain"/>
    <property type="match status" value="1"/>
</dbReference>
<dbReference type="PROSITE" id="PS51257">
    <property type="entry name" value="PROKAR_LIPOPROTEIN"/>
    <property type="match status" value="1"/>
</dbReference>
<dbReference type="Pfam" id="PF17425">
    <property type="entry name" value="Arylsulfotran_N"/>
    <property type="match status" value="1"/>
</dbReference>
<keyword evidence="2" id="KW-0808">Transferase</keyword>
<dbReference type="AlphaFoldDB" id="A0A0R1Y7S5"/>
<dbReference type="PATRIC" id="fig|1423754.3.peg.1294"/>
<dbReference type="EMBL" id="AZGI01000047">
    <property type="protein sequence ID" value="KRM38487.1"/>
    <property type="molecule type" value="Genomic_DNA"/>
</dbReference>
<dbReference type="RefSeq" id="WP_025080798.1">
    <property type="nucleotide sequence ID" value="NZ_AZGI01000047.1"/>
</dbReference>
<protein>
    <submittedName>
        <fullName evidence="2">Aryl-sulfate sulfotransferase</fullName>
    </submittedName>
</protein>
<dbReference type="GO" id="GO:0004062">
    <property type="term" value="F:aryl sulfotransferase activity"/>
    <property type="evidence" value="ECO:0007669"/>
    <property type="project" value="InterPro"/>
</dbReference>